<dbReference type="PROSITE" id="PS50801">
    <property type="entry name" value="STAS"/>
    <property type="match status" value="1"/>
</dbReference>
<dbReference type="InterPro" id="IPR002645">
    <property type="entry name" value="STAS_dom"/>
</dbReference>
<dbReference type="InterPro" id="IPR001902">
    <property type="entry name" value="SLC26A/SulP_fam"/>
</dbReference>
<dbReference type="GO" id="GO:0016020">
    <property type="term" value="C:membrane"/>
    <property type="evidence" value="ECO:0007669"/>
    <property type="project" value="UniProtKB-SubCell"/>
</dbReference>
<feature type="transmembrane region" description="Helical" evidence="6">
    <location>
        <begin position="76"/>
        <end position="95"/>
    </location>
</feature>
<dbReference type="PANTHER" id="PTHR11814">
    <property type="entry name" value="SULFATE TRANSPORTER"/>
    <property type="match status" value="1"/>
</dbReference>
<feature type="transmembrane region" description="Helical" evidence="6">
    <location>
        <begin position="51"/>
        <end position="69"/>
    </location>
</feature>
<evidence type="ECO:0000256" key="1">
    <source>
        <dbReference type="ARBA" id="ARBA00004141"/>
    </source>
</evidence>
<feature type="compositionally biased region" description="Basic and acidic residues" evidence="5">
    <location>
        <begin position="563"/>
        <end position="583"/>
    </location>
</feature>
<reference evidence="8" key="1">
    <citation type="journal article" date="2019" name="Microbiol. Resour. Announc.">
        <title>Complete Genome Sequence of Rubrobacter xylanophilus Strain AA3-22, Isolated from Arima Onsen in Japan.</title>
        <authorList>
            <person name="Tomariguchi N."/>
            <person name="Miyazaki K."/>
        </authorList>
    </citation>
    <scope>NUCLEOTIDE SEQUENCE [LARGE SCALE GENOMIC DNA]</scope>
    <source>
        <strain evidence="8">AA3-22</strain>
    </source>
</reference>
<evidence type="ECO:0000256" key="3">
    <source>
        <dbReference type="ARBA" id="ARBA00022989"/>
    </source>
</evidence>
<feature type="transmembrane region" description="Helical" evidence="6">
    <location>
        <begin position="180"/>
        <end position="198"/>
    </location>
</feature>
<evidence type="ECO:0000256" key="2">
    <source>
        <dbReference type="ARBA" id="ARBA00022692"/>
    </source>
</evidence>
<feature type="transmembrane region" description="Helical" evidence="6">
    <location>
        <begin position="291"/>
        <end position="314"/>
    </location>
</feature>
<dbReference type="InterPro" id="IPR011547">
    <property type="entry name" value="SLC26A/SulP_dom"/>
</dbReference>
<keyword evidence="3 6" id="KW-1133">Transmembrane helix</keyword>
<feature type="transmembrane region" description="Helical" evidence="6">
    <location>
        <begin position="205"/>
        <end position="222"/>
    </location>
</feature>
<dbReference type="GO" id="GO:0008271">
    <property type="term" value="F:secondary active sulfate transmembrane transporter activity"/>
    <property type="evidence" value="ECO:0007669"/>
    <property type="project" value="InterPro"/>
</dbReference>
<dbReference type="Gene3D" id="3.30.750.24">
    <property type="entry name" value="STAS domain"/>
    <property type="match status" value="1"/>
</dbReference>
<evidence type="ECO:0000256" key="4">
    <source>
        <dbReference type="ARBA" id="ARBA00023136"/>
    </source>
</evidence>
<feature type="transmembrane region" description="Helical" evidence="6">
    <location>
        <begin position="134"/>
        <end position="152"/>
    </location>
</feature>
<dbReference type="InterPro" id="IPR036513">
    <property type="entry name" value="STAS_dom_sf"/>
</dbReference>
<evidence type="ECO:0000256" key="5">
    <source>
        <dbReference type="SAM" id="MobiDB-lite"/>
    </source>
</evidence>
<dbReference type="InterPro" id="IPR018045">
    <property type="entry name" value="S04_transporter_CS"/>
</dbReference>
<dbReference type="SUPFAM" id="SSF52091">
    <property type="entry name" value="SpoIIaa-like"/>
    <property type="match status" value="1"/>
</dbReference>
<dbReference type="AlphaFoldDB" id="A0A510HGM7"/>
<feature type="region of interest" description="Disordered" evidence="5">
    <location>
        <begin position="562"/>
        <end position="583"/>
    </location>
</feature>
<organism evidence="8 9">
    <name type="scientific">Rubrobacter xylanophilus</name>
    <dbReference type="NCBI Taxonomy" id="49319"/>
    <lineage>
        <taxon>Bacteria</taxon>
        <taxon>Bacillati</taxon>
        <taxon>Actinomycetota</taxon>
        <taxon>Rubrobacteria</taxon>
        <taxon>Rubrobacterales</taxon>
        <taxon>Rubrobacteraceae</taxon>
        <taxon>Rubrobacter</taxon>
    </lineage>
</organism>
<name>A0A510HGM7_9ACTN</name>
<protein>
    <submittedName>
        <fullName evidence="8">Sodium-independent anion transporter</fullName>
    </submittedName>
</protein>
<dbReference type="Proteomes" id="UP000318065">
    <property type="component" value="Chromosome"/>
</dbReference>
<comment type="subcellular location">
    <subcellularLocation>
        <location evidence="1">Membrane</location>
        <topology evidence="1">Multi-pass membrane protein</topology>
    </subcellularLocation>
</comment>
<dbReference type="NCBIfam" id="TIGR00815">
    <property type="entry name" value="sulP"/>
    <property type="match status" value="1"/>
</dbReference>
<evidence type="ECO:0000259" key="7">
    <source>
        <dbReference type="PROSITE" id="PS50801"/>
    </source>
</evidence>
<feature type="transmembrane region" description="Helical" evidence="6">
    <location>
        <begin position="351"/>
        <end position="368"/>
    </location>
</feature>
<feature type="domain" description="STAS" evidence="7">
    <location>
        <begin position="440"/>
        <end position="553"/>
    </location>
</feature>
<dbReference type="CDD" id="cd07042">
    <property type="entry name" value="STAS_SulP_like_sulfate_transporter"/>
    <property type="match status" value="1"/>
</dbReference>
<feature type="transmembrane region" description="Helical" evidence="6">
    <location>
        <begin position="255"/>
        <end position="279"/>
    </location>
</feature>
<feature type="transmembrane region" description="Helical" evidence="6">
    <location>
        <begin position="388"/>
        <end position="415"/>
    </location>
</feature>
<dbReference type="Pfam" id="PF01740">
    <property type="entry name" value="STAS"/>
    <property type="match status" value="1"/>
</dbReference>
<proteinExistence type="predicted"/>
<feature type="transmembrane region" description="Helical" evidence="6">
    <location>
        <begin position="326"/>
        <end position="344"/>
    </location>
</feature>
<keyword evidence="9" id="KW-1185">Reference proteome</keyword>
<keyword evidence="4 6" id="KW-0472">Membrane</keyword>
<dbReference type="PROSITE" id="PS01130">
    <property type="entry name" value="SLC26A"/>
    <property type="match status" value="1"/>
</dbReference>
<evidence type="ECO:0000313" key="9">
    <source>
        <dbReference type="Proteomes" id="UP000318065"/>
    </source>
</evidence>
<sequence>MTLLERLVPAYGWLRHYRREDLFKDLAAAVVITAMLVPQGMAYALLAGLPASYGLYASTVPAIVYALFGTSRHMPVGPPALMALLTFSSVSALAEPRTPEYISLALLLALMVGLLQFAIGLLRMGFVANFISHPVLRGFIYASAVVISLSQVEHFLGVPVSGQHSTVGVVLEHARSIGETNPWTLAVGLCSLAALVMLGRLFPRVPAALVVVSAATLAVYLLRLDERGVDIVGEVPGGLPGFSVPALDLEAARTLAASAVVVAFVGFIESISVAKAIAAREKYKIDSNQELRALGLANASAAFFSGFPVAGSFSRTAVQYQSGGRTQLASIATALMVLLVLLFLTPLFHYLPSAALAAVVLVAVYRLLDFEEAWRVFRISPVDGLALLITFLATLLVGVEQGILIGVLFTLLAFIRRTAYPRIAELGYVPEKDAFLGLESFPRARTVPKALVVRFDARLYFANVPFLEEWLLRRVAERPDLRWIFIDCRGVNDIDVTAIEGLEDLVSGYRSRGIEIVFTHMKLPVREQLEKAGWGAKFGRYHYQTTREAVRAVGLDIGGEALEPEHRAQGDAPSRNRDGLNER</sequence>
<feature type="transmembrane region" description="Helical" evidence="6">
    <location>
        <begin position="26"/>
        <end position="45"/>
    </location>
</feature>
<gene>
    <name evidence="8" type="ORF">RxyAA322_09480</name>
</gene>
<accession>A0A510HGM7</accession>
<evidence type="ECO:0000313" key="8">
    <source>
        <dbReference type="EMBL" id="BBL79094.1"/>
    </source>
</evidence>
<dbReference type="EMBL" id="AP019791">
    <property type="protein sequence ID" value="BBL79094.1"/>
    <property type="molecule type" value="Genomic_DNA"/>
</dbReference>
<dbReference type="RefSeq" id="WP_244299859.1">
    <property type="nucleotide sequence ID" value="NZ_AP019791.1"/>
</dbReference>
<keyword evidence="2 6" id="KW-0812">Transmembrane</keyword>
<feature type="transmembrane region" description="Helical" evidence="6">
    <location>
        <begin position="101"/>
        <end position="122"/>
    </location>
</feature>
<dbReference type="Pfam" id="PF00916">
    <property type="entry name" value="Sulfate_transp"/>
    <property type="match status" value="1"/>
</dbReference>
<evidence type="ECO:0000256" key="6">
    <source>
        <dbReference type="SAM" id="Phobius"/>
    </source>
</evidence>